<dbReference type="OrthoDB" id="21014at2759"/>
<feature type="region of interest" description="Disordered" evidence="2">
    <location>
        <begin position="347"/>
        <end position="367"/>
    </location>
</feature>
<evidence type="ECO:0000259" key="3">
    <source>
        <dbReference type="Pfam" id="PF08317"/>
    </source>
</evidence>
<dbReference type="OMA" id="YLANCRF"/>
<feature type="compositionally biased region" description="Low complexity" evidence="2">
    <location>
        <begin position="101"/>
        <end position="138"/>
    </location>
</feature>
<feature type="compositionally biased region" description="Basic residues" evidence="2">
    <location>
        <begin position="1"/>
        <end position="12"/>
    </location>
</feature>
<proteinExistence type="predicted"/>
<keyword evidence="1" id="KW-0175">Coiled coil</keyword>
<dbReference type="EMBL" id="LODT01000042">
    <property type="protein sequence ID" value="KYQ89052.1"/>
    <property type="molecule type" value="Genomic_DNA"/>
</dbReference>
<feature type="coiled-coil region" evidence="1">
    <location>
        <begin position="954"/>
        <end position="1013"/>
    </location>
</feature>
<feature type="coiled-coil region" evidence="1">
    <location>
        <begin position="866"/>
        <end position="893"/>
    </location>
</feature>
<feature type="region of interest" description="Disordered" evidence="2">
    <location>
        <begin position="242"/>
        <end position="296"/>
    </location>
</feature>
<reference evidence="4 5" key="1">
    <citation type="submission" date="2015-12" db="EMBL/GenBank/DDBJ databases">
        <title>Dictyostelia acquired genes for synthesis and detection of signals that induce cell-type specialization by lateral gene transfer from prokaryotes.</title>
        <authorList>
            <person name="Gloeckner G."/>
            <person name="Schaap P."/>
        </authorList>
    </citation>
    <scope>NUCLEOTIDE SEQUENCE [LARGE SCALE GENOMIC DNA]</scope>
    <source>
        <strain evidence="4 5">TK</strain>
    </source>
</reference>
<feature type="region of interest" description="Disordered" evidence="2">
    <location>
        <begin position="627"/>
        <end position="658"/>
    </location>
</feature>
<feature type="compositionally biased region" description="Basic and acidic residues" evidence="2">
    <location>
        <begin position="147"/>
        <end position="158"/>
    </location>
</feature>
<feature type="region of interest" description="Disordered" evidence="2">
    <location>
        <begin position="206"/>
        <end position="225"/>
    </location>
</feature>
<dbReference type="AlphaFoldDB" id="A0A151Z514"/>
<dbReference type="InParanoid" id="A0A151Z514"/>
<dbReference type="Proteomes" id="UP000076078">
    <property type="component" value="Unassembled WGS sequence"/>
</dbReference>
<dbReference type="Pfam" id="PF08317">
    <property type="entry name" value="Spc7"/>
    <property type="match status" value="1"/>
</dbReference>
<evidence type="ECO:0000313" key="5">
    <source>
        <dbReference type="Proteomes" id="UP000076078"/>
    </source>
</evidence>
<evidence type="ECO:0000256" key="2">
    <source>
        <dbReference type="SAM" id="MobiDB-lite"/>
    </source>
</evidence>
<protein>
    <submittedName>
        <fullName evidence="4">Putative mediator complex subunit 26</fullName>
    </submittedName>
</protein>
<accession>A0A151Z514</accession>
<sequence>MNNKNKNTKKRSSIAGNRDKNKTENLNYLSKSDKIKKEQNDDYVIDNKRKNARMSLGRVSFANTIEVRIFEKTNENNKSRRASTPFGKSFEEDDDGGGGKENQQNQSNQQLTNTNSKKVQSPKKQSPTSTTTTTTSTTNKTDNIPTIKEEDKHGNFFERDDEESTVMDKDQQTMDLTATYGRIFVPYVKDEIQMLRVDDSDLSIMSSNSNTFEESQQEDQDDTKEDVVFKVPSIKSILDDDEVTKYEYPNDSELQDNSDEYQDMDISKVYTSSIHSPNNHKKLRLSTNNSSNPSINSSNLSLLTPIQRNLSSLLAEEEDEDELVNKNLNSTFQTFSINSTSPIIETSTDTIISPKPPSQSPSSPNIPTLNDLITNQEEDLTNGDVKEMIEQFQESQSNSSSKCTTPNMDKSVMFHQRNGTLGSGGKLSNLIKDDENDEYNPDAEDMAMTKSLGRIISMINKSSPVNTSVSDLQDRDIKDMSMTQSLGKVLSMYNNTANALKELKDRDVTDMSITQSLGKILQQEHRPQRKSIGLWTKGSSENTNNLNELLQDYATTNIGNLLQKNAASNSDQDDSEMQDIQDMTLTKTNIGAIIARSRLSLAQNKNQFHADGNITHNLKGLLQESTNLSKSPYNNKQVQSTTNSDESDLNISKDSNLTSGSQFEQNLLTSFMTQPTSNQNGIPKESESMITLQNTSVTKKNQLKQYTCTPSFTANENDDSFLYGKINFDRSILNSQGAKSNVLSKQQPQQQNDKKKMDSIEEAYGKMGQLTETFNMKPIQSLVLEDLNHTNNAIQNKLNLDQSGVPQLISFNDFIYLANCRFMDDYSFKSKRSSLIGMNMATDIEENSETDFKSVLIAVYSHNRHKNVLKAGYEELKRMINQINEDNKVQEEHITKNNPPIFQHIQLSTKDDLLSKQHLLKKIKNTSKLSTQLTYIQWRNELEKAIQQEILRSKSELEKDQQVMLERIQQMKTEELGMIAVIQNMKNREKQLIQEKTAKMESIKQKKQQMDTSKQNQQKLVQLEQLKETCKLIQSFSSWVTIQLTNELMELQYLKYFKVYVQLDLNPTQSFFTPNSNSDNNITSIQFKLLPNTTKFESDVFEILAIEQQIKSAKSLKQLCTIIQDVSMEMFSFQRLLGEIQQLETFYNITKLPNTASNHQFTSSGFNTSSSSPSKYIPISVQLSNLLSMKKISLHFKIPSTYPRGKVEFAYDIILGDIDKKQIISIINQENSLPTNSFKSKLSKIIQSLETLL</sequence>
<dbReference type="FunCoup" id="A0A151Z514">
    <property type="interactions" value="425"/>
</dbReference>
<name>A0A151Z514_TIELA</name>
<dbReference type="InterPro" id="IPR013253">
    <property type="entry name" value="Spc7_domain"/>
</dbReference>
<feature type="compositionally biased region" description="Low complexity" evidence="2">
    <location>
        <begin position="285"/>
        <end position="296"/>
    </location>
</feature>
<feature type="compositionally biased region" description="Acidic residues" evidence="2">
    <location>
        <begin position="253"/>
        <end position="263"/>
    </location>
</feature>
<feature type="compositionally biased region" description="Basic and acidic residues" evidence="2">
    <location>
        <begin position="68"/>
        <end position="78"/>
    </location>
</feature>
<evidence type="ECO:0000256" key="1">
    <source>
        <dbReference type="SAM" id="Coils"/>
    </source>
</evidence>
<feature type="region of interest" description="Disordered" evidence="2">
    <location>
        <begin position="738"/>
        <end position="757"/>
    </location>
</feature>
<feature type="region of interest" description="Disordered" evidence="2">
    <location>
        <begin position="1"/>
        <end position="170"/>
    </location>
</feature>
<feature type="compositionally biased region" description="Acidic residues" evidence="2">
    <location>
        <begin position="215"/>
        <end position="224"/>
    </location>
</feature>
<feature type="compositionally biased region" description="Basic and acidic residues" evidence="2">
    <location>
        <begin position="31"/>
        <end position="49"/>
    </location>
</feature>
<organism evidence="4 5">
    <name type="scientific">Tieghemostelium lacteum</name>
    <name type="common">Slime mold</name>
    <name type="synonym">Dictyostelium lacteum</name>
    <dbReference type="NCBI Taxonomy" id="361077"/>
    <lineage>
        <taxon>Eukaryota</taxon>
        <taxon>Amoebozoa</taxon>
        <taxon>Evosea</taxon>
        <taxon>Eumycetozoa</taxon>
        <taxon>Dictyostelia</taxon>
        <taxon>Dictyosteliales</taxon>
        <taxon>Raperosteliaceae</taxon>
        <taxon>Tieghemostelium</taxon>
    </lineage>
</organism>
<keyword evidence="5" id="KW-1185">Reference proteome</keyword>
<gene>
    <name evidence="4" type="ORF">DLAC_10277</name>
</gene>
<dbReference type="STRING" id="361077.A0A151Z514"/>
<evidence type="ECO:0000313" key="4">
    <source>
        <dbReference type="EMBL" id="KYQ89052.1"/>
    </source>
</evidence>
<comment type="caution">
    <text evidence="4">The sequence shown here is derived from an EMBL/GenBank/DDBJ whole genome shotgun (WGS) entry which is preliminary data.</text>
</comment>
<feature type="domain" description="Spc7 kinetochore protein" evidence="3">
    <location>
        <begin position="809"/>
        <end position="996"/>
    </location>
</feature>